<comment type="catalytic activity">
    <reaction evidence="5">
        <text>dUTP + H2O = dUMP + diphosphate + H(+)</text>
        <dbReference type="Rhea" id="RHEA:10248"/>
        <dbReference type="ChEBI" id="CHEBI:15377"/>
        <dbReference type="ChEBI" id="CHEBI:15378"/>
        <dbReference type="ChEBI" id="CHEBI:33019"/>
        <dbReference type="ChEBI" id="CHEBI:61555"/>
        <dbReference type="ChEBI" id="CHEBI:246422"/>
        <dbReference type="EC" id="3.6.1.23"/>
    </reaction>
</comment>
<dbReference type="OrthoDB" id="10018367at2759"/>
<dbReference type="UniPathway" id="UPA00610">
    <property type="reaction ID" value="UER00666"/>
</dbReference>
<gene>
    <name evidence="7" type="ORF">AVEN_149174_1</name>
</gene>
<comment type="function">
    <text evidence="5">Involved in nucleotide metabolism via production of dUMP, the immediate precursor of thymidine nucleotides, and decreases the intracellular concentration of dUTP so that uracil cannot be incorporated into DNA.</text>
</comment>
<name>A0A4Y2TC32_ARAVE</name>
<comment type="caution">
    <text evidence="7">The sequence shown here is derived from an EMBL/GenBank/DDBJ whole genome shotgun (WGS) entry which is preliminary data.</text>
</comment>
<dbReference type="Gene3D" id="2.70.40.10">
    <property type="match status" value="1"/>
</dbReference>
<dbReference type="InterPro" id="IPR033704">
    <property type="entry name" value="dUTPase_trimeric"/>
</dbReference>
<keyword evidence="8" id="KW-1185">Reference proteome</keyword>
<keyword evidence="5" id="KW-0460">Magnesium</keyword>
<protein>
    <recommendedName>
        <fullName evidence="5">Deoxyuridine 5'-triphosphate nucleotidohydrolase</fullName>
        <shortName evidence="5">dUTPase</shortName>
        <ecNumber evidence="5">3.6.1.23</ecNumber>
    </recommendedName>
    <alternativeName>
        <fullName evidence="5">dUTP pyrophosphatase</fullName>
    </alternativeName>
</protein>
<accession>A0A4Y2TC32</accession>
<dbReference type="InterPro" id="IPR029054">
    <property type="entry name" value="dUTPase-like"/>
</dbReference>
<organism evidence="7 8">
    <name type="scientific">Araneus ventricosus</name>
    <name type="common">Orbweaver spider</name>
    <name type="synonym">Epeira ventricosa</name>
    <dbReference type="NCBI Taxonomy" id="182803"/>
    <lineage>
        <taxon>Eukaryota</taxon>
        <taxon>Metazoa</taxon>
        <taxon>Ecdysozoa</taxon>
        <taxon>Arthropoda</taxon>
        <taxon>Chelicerata</taxon>
        <taxon>Arachnida</taxon>
        <taxon>Araneae</taxon>
        <taxon>Araneomorphae</taxon>
        <taxon>Entelegynae</taxon>
        <taxon>Araneoidea</taxon>
        <taxon>Araneidae</taxon>
        <taxon>Araneus</taxon>
    </lineage>
</organism>
<dbReference type="GO" id="GO:0046081">
    <property type="term" value="P:dUTP catabolic process"/>
    <property type="evidence" value="ECO:0007669"/>
    <property type="project" value="UniProtKB-UniRule"/>
</dbReference>
<sequence>MTNIAVVKFARTFPGAYIPELHTAGSVGYDLRTPISFSIEPESSIKINVGIAFEIDEDCNFYPQIFDKSSVAANYNVNAKGGVIDIDYRGSIIVALVNHSKMVVNFKRGDGIAQLVFLNYTKCKLLEVEFVKVDTERAKRGFGGTTHT</sequence>
<dbReference type="Proteomes" id="UP000499080">
    <property type="component" value="Unassembled WGS sequence"/>
</dbReference>
<dbReference type="PANTHER" id="PTHR11241:SF0">
    <property type="entry name" value="DEOXYURIDINE 5'-TRIPHOSPHATE NUCLEOTIDOHYDROLASE"/>
    <property type="match status" value="1"/>
</dbReference>
<dbReference type="SUPFAM" id="SSF51283">
    <property type="entry name" value="dUTPase-like"/>
    <property type="match status" value="1"/>
</dbReference>
<reference evidence="7 8" key="1">
    <citation type="journal article" date="2019" name="Sci. Rep.">
        <title>Orb-weaving spider Araneus ventricosus genome elucidates the spidroin gene catalogue.</title>
        <authorList>
            <person name="Kono N."/>
            <person name="Nakamura H."/>
            <person name="Ohtoshi R."/>
            <person name="Moran D.A.P."/>
            <person name="Shinohara A."/>
            <person name="Yoshida Y."/>
            <person name="Fujiwara M."/>
            <person name="Mori M."/>
            <person name="Tomita M."/>
            <person name="Arakawa K."/>
        </authorList>
    </citation>
    <scope>NUCLEOTIDE SEQUENCE [LARGE SCALE GENOMIC DNA]</scope>
</reference>
<evidence type="ECO:0000256" key="4">
    <source>
        <dbReference type="ARBA" id="ARBA00023080"/>
    </source>
</evidence>
<evidence type="ECO:0000256" key="5">
    <source>
        <dbReference type="RuleBase" id="RU367024"/>
    </source>
</evidence>
<comment type="similarity">
    <text evidence="2 5">Belongs to the dUTPase family.</text>
</comment>
<keyword evidence="4 5" id="KW-0546">Nucleotide metabolism</keyword>
<evidence type="ECO:0000256" key="2">
    <source>
        <dbReference type="ARBA" id="ARBA00006581"/>
    </source>
</evidence>
<dbReference type="CDD" id="cd07557">
    <property type="entry name" value="trimeric_dUTPase"/>
    <property type="match status" value="1"/>
</dbReference>
<evidence type="ECO:0000313" key="7">
    <source>
        <dbReference type="EMBL" id="GBN98214.1"/>
    </source>
</evidence>
<dbReference type="GO" id="GO:0000287">
    <property type="term" value="F:magnesium ion binding"/>
    <property type="evidence" value="ECO:0007669"/>
    <property type="project" value="UniProtKB-UniRule"/>
</dbReference>
<dbReference type="GO" id="GO:0004170">
    <property type="term" value="F:dUTP diphosphatase activity"/>
    <property type="evidence" value="ECO:0007669"/>
    <property type="project" value="UniProtKB-UniRule"/>
</dbReference>
<feature type="domain" description="dUTPase-like" evidence="6">
    <location>
        <begin position="18"/>
        <end position="145"/>
    </location>
</feature>
<dbReference type="InterPro" id="IPR008181">
    <property type="entry name" value="dUTPase"/>
</dbReference>
<proteinExistence type="inferred from homology"/>
<evidence type="ECO:0000259" key="6">
    <source>
        <dbReference type="Pfam" id="PF00692"/>
    </source>
</evidence>
<evidence type="ECO:0000256" key="1">
    <source>
        <dbReference type="ARBA" id="ARBA00005142"/>
    </source>
</evidence>
<dbReference type="InterPro" id="IPR036157">
    <property type="entry name" value="dUTPase-like_sf"/>
</dbReference>
<dbReference type="AlphaFoldDB" id="A0A4Y2TC32"/>
<dbReference type="Pfam" id="PF00692">
    <property type="entry name" value="dUTPase"/>
    <property type="match status" value="1"/>
</dbReference>
<evidence type="ECO:0000313" key="8">
    <source>
        <dbReference type="Proteomes" id="UP000499080"/>
    </source>
</evidence>
<dbReference type="GO" id="GO:0006226">
    <property type="term" value="P:dUMP biosynthetic process"/>
    <property type="evidence" value="ECO:0007669"/>
    <property type="project" value="UniProtKB-UniRule"/>
</dbReference>
<dbReference type="PANTHER" id="PTHR11241">
    <property type="entry name" value="DEOXYURIDINE 5'-TRIPHOSPHATE NUCLEOTIDOHYDROLASE"/>
    <property type="match status" value="1"/>
</dbReference>
<dbReference type="EMBL" id="BGPR01027596">
    <property type="protein sequence ID" value="GBN98214.1"/>
    <property type="molecule type" value="Genomic_DNA"/>
</dbReference>
<keyword evidence="5" id="KW-0479">Metal-binding</keyword>
<evidence type="ECO:0000256" key="3">
    <source>
        <dbReference type="ARBA" id="ARBA00022801"/>
    </source>
</evidence>
<comment type="pathway">
    <text evidence="1 5">Pyrimidine metabolism; dUMP biosynthesis; dUMP from dCTP (dUTP route): step 2/2.</text>
</comment>
<keyword evidence="3 5" id="KW-0378">Hydrolase</keyword>
<dbReference type="EC" id="3.6.1.23" evidence="5"/>
<comment type="cofactor">
    <cofactor evidence="5">
        <name>Mg(2+)</name>
        <dbReference type="ChEBI" id="CHEBI:18420"/>
    </cofactor>
</comment>